<reference evidence="2 3" key="1">
    <citation type="submission" date="2020-01" db="EMBL/GenBank/DDBJ databases">
        <title>Genome sequence of Arachis hypogaea, cultivar Shitouqi.</title>
        <authorList>
            <person name="Zhuang W."/>
            <person name="Chen H."/>
            <person name="Varshney R."/>
            <person name="Wang D."/>
            <person name="Ming R."/>
        </authorList>
    </citation>
    <scope>NUCLEOTIDE SEQUENCE [LARGE SCALE GENOMIC DNA]</scope>
    <source>
        <tissue evidence="2">Young leaf</tissue>
    </source>
</reference>
<evidence type="ECO:0000256" key="1">
    <source>
        <dbReference type="SAM" id="MobiDB-lite"/>
    </source>
</evidence>
<feature type="compositionally biased region" description="Low complexity" evidence="1">
    <location>
        <begin position="112"/>
        <end position="123"/>
    </location>
</feature>
<proteinExistence type="predicted"/>
<dbReference type="Proteomes" id="UP000464620">
    <property type="component" value="Chromosome B09"/>
</dbReference>
<accession>A0A6B9VF99</accession>
<dbReference type="EMBL" id="CP031001">
    <property type="protein sequence ID" value="QHN79797.1"/>
    <property type="molecule type" value="Genomic_DNA"/>
</dbReference>
<gene>
    <name evidence="2" type="ORF">DS421_19g673030</name>
</gene>
<evidence type="ECO:0000313" key="3">
    <source>
        <dbReference type="Proteomes" id="UP000464620"/>
    </source>
</evidence>
<sequence length="160" mass="17414">MVRTRLKNMERDSGVCESMIHDMGSGFSFWSCDLGHVLSCAVGELDMISWRSCRSSGRKGFSADSWHFSETQSGFSALNGWNPCKHTVNVTAASESDPEVRSAFSSMDRVGSSSVPSPELASSKVGTESDSSHSAELGRSDIHNQTSIVYVSLSLYGLWF</sequence>
<evidence type="ECO:0000313" key="2">
    <source>
        <dbReference type="EMBL" id="QHN79797.1"/>
    </source>
</evidence>
<feature type="region of interest" description="Disordered" evidence="1">
    <location>
        <begin position="105"/>
        <end position="138"/>
    </location>
</feature>
<organism evidence="2 3">
    <name type="scientific">Arachis hypogaea</name>
    <name type="common">Peanut</name>
    <dbReference type="NCBI Taxonomy" id="3818"/>
    <lineage>
        <taxon>Eukaryota</taxon>
        <taxon>Viridiplantae</taxon>
        <taxon>Streptophyta</taxon>
        <taxon>Embryophyta</taxon>
        <taxon>Tracheophyta</taxon>
        <taxon>Spermatophyta</taxon>
        <taxon>Magnoliopsida</taxon>
        <taxon>eudicotyledons</taxon>
        <taxon>Gunneridae</taxon>
        <taxon>Pentapetalae</taxon>
        <taxon>rosids</taxon>
        <taxon>fabids</taxon>
        <taxon>Fabales</taxon>
        <taxon>Fabaceae</taxon>
        <taxon>Papilionoideae</taxon>
        <taxon>50 kb inversion clade</taxon>
        <taxon>dalbergioids sensu lato</taxon>
        <taxon>Dalbergieae</taxon>
        <taxon>Pterocarpus clade</taxon>
        <taxon>Arachis</taxon>
    </lineage>
</organism>
<dbReference type="AlphaFoldDB" id="A0A6B9VF99"/>
<protein>
    <submittedName>
        <fullName evidence="2">Uncharacterized protein</fullName>
    </submittedName>
</protein>
<name>A0A6B9VF99_ARAHY</name>